<evidence type="ECO:0000313" key="2">
    <source>
        <dbReference type="Proteomes" id="UP000144442"/>
    </source>
</evidence>
<proteinExistence type="predicted"/>
<keyword evidence="2" id="KW-1185">Reference proteome</keyword>
<sequence length="416" mass="48216">MVFKRSKWPKLGYSSWSGRTRTRKRLAKARKPFRSVIRFKAAKKQRRRRMRKLRMRRRRAKDGYITHVVKGLSAVKYGNRVTNSLNAPGDDAPRTMDSDFALFNFCPLTYDPYLPWKDYCQIGYFNGDSTANDLNVPNEGINTVLPTLIRASAFWDVDSQTNALADCFEEFRIKTCVFEITVPDVMEVPDTNVPTVNNNLFLMWRFNDDIKPPNVRQFLQRYVSDIERQDRWRVFFPFINAPDFHEIEGSSTEEHRNAAGSNWHRVRLTPGKKIKIKFHPKCWLRSKVGNLQADVFDDVEGTGASITHKRVYFGNPVPNPFSRPARGWVDTDAIEVGTTGAGMSLEDDVFFVGPTFLLLDTSHYNFATYTAPNITIQNSIFQSQFKLQCRYYYKLQFRKVKRYDDNNVKDGGDNGE</sequence>
<name>A0A0A1EIL1_9VIRU</name>
<dbReference type="Proteomes" id="UP000144442">
    <property type="component" value="Genome"/>
</dbReference>
<accession>A0A0A1EIL1</accession>
<dbReference type="EMBL" id="KM573766">
    <property type="protein sequence ID" value="AIY31237.1"/>
    <property type="molecule type" value="Genomic_DNA"/>
</dbReference>
<gene>
    <name evidence="1" type="primary">ORF2</name>
</gene>
<organism evidence="1 2">
    <name type="scientific">Dromedary stool-associated circular ssDNA virus</name>
    <dbReference type="NCBI Taxonomy" id="1574422"/>
    <lineage>
        <taxon>Viruses</taxon>
        <taxon>Monodnaviria</taxon>
        <taxon>Shotokuvirae</taxon>
        <taxon>Cressdnaviricota</taxon>
        <taxon>Arfiviricetes</taxon>
        <taxon>Cremevirales</taxon>
        <taxon>Smacoviridae</taxon>
    </lineage>
</organism>
<reference evidence="1 2" key="1">
    <citation type="journal article" date="2014" name="Virology">
        <title>Metagenomic analysis of viromes of dromedary camel fecal samples reveals large number and high diversity of circoviruses and picobirnaviruses.</title>
        <authorList>
            <person name="Woo P.C.Y."/>
            <person name="Lau S.K.P."/>
            <person name="Teng J.L.L."/>
            <person name="Tsang A.K.L."/>
            <person name="Joseph M."/>
            <person name="Wong E.Y.M."/>
            <person name="Tang Y."/>
            <person name="Sivakumar S."/>
            <person name="Bai R."/>
            <person name="Wernery R."/>
            <person name="Wernery U."/>
            <person name="Yuen K.-Y."/>
        </authorList>
    </citation>
    <scope>NUCLEOTIDE SEQUENCE [LARGE SCALE GENOMIC DNA]</scope>
    <source>
        <strain evidence="1">DcSCV_c1054</strain>
    </source>
</reference>
<evidence type="ECO:0000313" key="1">
    <source>
        <dbReference type="EMBL" id="AIY31237.1"/>
    </source>
</evidence>
<protein>
    <submittedName>
        <fullName evidence="1">Uncharacterized protein</fullName>
    </submittedName>
</protein>